<dbReference type="KEGG" id="pte:PTT_18974"/>
<proteinExistence type="predicted"/>
<feature type="compositionally biased region" description="Basic and acidic residues" evidence="1">
    <location>
        <begin position="96"/>
        <end position="106"/>
    </location>
</feature>
<dbReference type="Proteomes" id="UP000001067">
    <property type="component" value="Unassembled WGS sequence"/>
</dbReference>
<evidence type="ECO:0008006" key="4">
    <source>
        <dbReference type="Google" id="ProtNLM"/>
    </source>
</evidence>
<feature type="compositionally biased region" description="Polar residues" evidence="1">
    <location>
        <begin position="204"/>
        <end position="220"/>
    </location>
</feature>
<gene>
    <name evidence="2" type="ORF">PTT_18974</name>
</gene>
<evidence type="ECO:0000256" key="1">
    <source>
        <dbReference type="SAM" id="MobiDB-lite"/>
    </source>
</evidence>
<name>E3S7X3_PYRTT</name>
<dbReference type="AlphaFoldDB" id="E3S7X3"/>
<dbReference type="HOGENOM" id="CLU_013929_6_0_1"/>
<keyword evidence="3" id="KW-1185">Reference proteome</keyword>
<protein>
    <recommendedName>
        <fullName evidence="4">TolA</fullName>
    </recommendedName>
</protein>
<reference evidence="2 3" key="1">
    <citation type="journal article" date="2010" name="Genome Biol.">
        <title>A first genome assembly of the barley fungal pathogen Pyrenophora teres f. teres.</title>
        <authorList>
            <person name="Ellwood S.R."/>
            <person name="Liu Z."/>
            <person name="Syme R.A."/>
            <person name="Lai Z."/>
            <person name="Hane J.K."/>
            <person name="Keiper F."/>
            <person name="Moffat C.S."/>
            <person name="Oliver R.P."/>
            <person name="Friesen T.L."/>
        </authorList>
    </citation>
    <scope>NUCLEOTIDE SEQUENCE [LARGE SCALE GENOMIC DNA]</scope>
    <source>
        <strain evidence="2 3">0-1</strain>
    </source>
</reference>
<dbReference type="OrthoDB" id="3788048at2759"/>
<organism evidence="3">
    <name type="scientific">Pyrenophora teres f. teres (strain 0-1)</name>
    <name type="common">Barley net blotch fungus</name>
    <name type="synonym">Drechslera teres f. teres</name>
    <dbReference type="NCBI Taxonomy" id="861557"/>
    <lineage>
        <taxon>Eukaryota</taxon>
        <taxon>Fungi</taxon>
        <taxon>Dikarya</taxon>
        <taxon>Ascomycota</taxon>
        <taxon>Pezizomycotina</taxon>
        <taxon>Dothideomycetes</taxon>
        <taxon>Pleosporomycetidae</taxon>
        <taxon>Pleosporales</taxon>
        <taxon>Pleosporineae</taxon>
        <taxon>Pleosporaceae</taxon>
        <taxon>Pyrenophora</taxon>
    </lineage>
</organism>
<feature type="compositionally biased region" description="Basic and acidic residues" evidence="1">
    <location>
        <begin position="132"/>
        <end position="159"/>
    </location>
</feature>
<feature type="compositionally biased region" description="Basic and acidic residues" evidence="1">
    <location>
        <begin position="115"/>
        <end position="124"/>
    </location>
</feature>
<accession>E3S7X3</accession>
<evidence type="ECO:0000313" key="3">
    <source>
        <dbReference type="Proteomes" id="UP000001067"/>
    </source>
</evidence>
<evidence type="ECO:0000313" key="2">
    <source>
        <dbReference type="EMBL" id="EFQ85925.1"/>
    </source>
</evidence>
<feature type="region of interest" description="Disordered" evidence="1">
    <location>
        <begin position="96"/>
        <end position="220"/>
    </location>
</feature>
<dbReference type="EMBL" id="GL537635">
    <property type="protein sequence ID" value="EFQ85925.1"/>
    <property type="molecule type" value="Genomic_DNA"/>
</dbReference>
<sequence length="220" mass="24930">MFKSPSTAGSDWLKIESLIRKASKDERSKAVKKLNRSLHHISSQNEILRHEIKGLKNALVAKKKQQKKSYPLDLQNNEDEYGGAVFWSPRKLRQAKERKAAEDNERSQLQLQKAEISKSKEQARLSKLQAAQDKRVEREKKKEAREKEKAEKAADRDSKNAIQQAQNSKRKASKSCSESNKRQKHVVTATVVKESSGATPAPTPVTTRSGRNTKVPSKYK</sequence>